<reference evidence="1 2" key="1">
    <citation type="submission" date="2020-05" db="EMBL/GenBank/DDBJ databases">
        <title>FDA dAtabase for Regulatory Grade micrObial Sequences (FDA-ARGOS): Supporting development and validation of Infectious Disease Dx tests.</title>
        <authorList>
            <person name="Sproer C."/>
            <person name="Gronow S."/>
            <person name="Severitt S."/>
            <person name="Schroder I."/>
            <person name="Tallon L."/>
            <person name="Sadzewicz L."/>
            <person name="Zhao X."/>
            <person name="Vavikolanu K."/>
            <person name="Mehta A."/>
            <person name="Aluvathingal J."/>
            <person name="Nadendla S."/>
            <person name="Myers T."/>
            <person name="Yan Y."/>
            <person name="Sichtig H."/>
        </authorList>
    </citation>
    <scope>NUCLEOTIDE SEQUENCE [LARGE SCALE GENOMIC DNA]</scope>
    <source>
        <strain evidence="1 2">FDAARGOS_790</strain>
    </source>
</reference>
<evidence type="ECO:0000313" key="1">
    <source>
        <dbReference type="EMBL" id="QKH35310.1"/>
    </source>
</evidence>
<dbReference type="AlphaFoldDB" id="A0A7D4E0N2"/>
<proteinExistence type="predicted"/>
<dbReference type="EMBL" id="CP053985">
    <property type="protein sequence ID" value="QKH35310.1"/>
    <property type="molecule type" value="Genomic_DNA"/>
</dbReference>
<dbReference type="Proteomes" id="UP000500970">
    <property type="component" value="Chromosome"/>
</dbReference>
<keyword evidence="2" id="KW-1185">Reference proteome</keyword>
<sequence>MNDSHDPARRSLLAGSAVLATGAFAIRAEATGQSNAQSKRSTTMTRNTFTTNWRYRHVCH</sequence>
<dbReference type="RefSeq" id="WP_173144327.1">
    <property type="nucleotide sequence ID" value="NZ_CP053985.1"/>
</dbReference>
<dbReference type="KEGG" id="apes:FOC84_10265"/>
<evidence type="ECO:0000313" key="2">
    <source>
        <dbReference type="Proteomes" id="UP000500970"/>
    </source>
</evidence>
<accession>A0A7D4E0N2</accession>
<name>A0A7D4E0N2_9BURK</name>
<dbReference type="PROSITE" id="PS51318">
    <property type="entry name" value="TAT"/>
    <property type="match status" value="1"/>
</dbReference>
<gene>
    <name evidence="1" type="ORF">FOC84_10265</name>
</gene>
<dbReference type="InterPro" id="IPR006311">
    <property type="entry name" value="TAT_signal"/>
</dbReference>
<organism evidence="1 2">
    <name type="scientific">Achromobacter pestifer</name>
    <dbReference type="NCBI Taxonomy" id="1353889"/>
    <lineage>
        <taxon>Bacteria</taxon>
        <taxon>Pseudomonadati</taxon>
        <taxon>Pseudomonadota</taxon>
        <taxon>Betaproteobacteria</taxon>
        <taxon>Burkholderiales</taxon>
        <taxon>Alcaligenaceae</taxon>
        <taxon>Achromobacter</taxon>
    </lineage>
</organism>
<protein>
    <submittedName>
        <fullName evidence="1">Uncharacterized protein</fullName>
    </submittedName>
</protein>